<dbReference type="Proteomes" id="UP001196413">
    <property type="component" value="Unassembled WGS sequence"/>
</dbReference>
<accession>A0AAD5MGW5</accession>
<evidence type="ECO:0000313" key="1">
    <source>
        <dbReference type="EMBL" id="KAJ1348936.1"/>
    </source>
</evidence>
<dbReference type="AlphaFoldDB" id="A0AAD5MGW5"/>
<sequence>MDLLTNVAGVLIDRIMISPLTIFLTMSACSDAGRAYDIITTFHLLYATTFGLLMKAKAMSQHCGEIVIDETDVQMTVDFVFSALNYSGILYDTRPRRPEVVKIASDRNRQPLPQVRHNFGLKLPNDSLTLNGEAQIETQPIYCPTTDSSAGQNPSSVDLFIVSSLGSVDTLLISKPRDMLAQIIMKDLLKFERGLNKALEGKVSTVFECGVLPTGQGSTRNFTVTGFTLPVAMAYSTAPDVPPQASGIATSAEGARRFVDRLIMQTVFDVLESQARSALLSDPVISAILSQLTVTVTYTPLMCPKVRIGVEDPSVLNMGESACIIVDGTVTAICTNMNADAVACAPVPPGGANAPKITPVHDSHLTISGSLSTTNIIMASWSRAMWQSVVNRAIRMLASGPFRRHFFPATAIVGGN</sequence>
<keyword evidence="2" id="KW-1185">Reference proteome</keyword>
<gene>
    <name evidence="1" type="ORF">KIN20_004345</name>
</gene>
<reference evidence="1" key="1">
    <citation type="submission" date="2021-06" db="EMBL/GenBank/DDBJ databases">
        <title>Parelaphostrongylus tenuis whole genome reference sequence.</title>
        <authorList>
            <person name="Garwood T.J."/>
            <person name="Larsen P.A."/>
            <person name="Fountain-Jones N.M."/>
            <person name="Garbe J.R."/>
            <person name="Macchietto M.G."/>
            <person name="Kania S.A."/>
            <person name="Gerhold R.W."/>
            <person name="Richards J.E."/>
            <person name="Wolf T.M."/>
        </authorList>
    </citation>
    <scope>NUCLEOTIDE SEQUENCE</scope>
    <source>
        <strain evidence="1">MNPRO001-30</strain>
        <tissue evidence="1">Meninges</tissue>
    </source>
</reference>
<protein>
    <submittedName>
        <fullName evidence="1">Uncharacterized protein</fullName>
    </submittedName>
</protein>
<name>A0AAD5MGW5_PARTN</name>
<comment type="caution">
    <text evidence="1">The sequence shown here is derived from an EMBL/GenBank/DDBJ whole genome shotgun (WGS) entry which is preliminary data.</text>
</comment>
<dbReference type="GO" id="GO:0006352">
    <property type="term" value="P:DNA-templated transcription initiation"/>
    <property type="evidence" value="ECO:0007669"/>
    <property type="project" value="InterPro"/>
</dbReference>
<organism evidence="1 2">
    <name type="scientific">Parelaphostrongylus tenuis</name>
    <name type="common">Meningeal worm</name>
    <dbReference type="NCBI Taxonomy" id="148309"/>
    <lineage>
        <taxon>Eukaryota</taxon>
        <taxon>Metazoa</taxon>
        <taxon>Ecdysozoa</taxon>
        <taxon>Nematoda</taxon>
        <taxon>Chromadorea</taxon>
        <taxon>Rhabditida</taxon>
        <taxon>Rhabditina</taxon>
        <taxon>Rhabditomorpha</taxon>
        <taxon>Strongyloidea</taxon>
        <taxon>Metastrongylidae</taxon>
        <taxon>Parelaphostrongylus</taxon>
    </lineage>
</organism>
<dbReference type="EMBL" id="JAHQIW010000582">
    <property type="protein sequence ID" value="KAJ1348936.1"/>
    <property type="molecule type" value="Genomic_DNA"/>
</dbReference>
<proteinExistence type="predicted"/>
<evidence type="ECO:0000313" key="2">
    <source>
        <dbReference type="Proteomes" id="UP001196413"/>
    </source>
</evidence>
<dbReference type="Pfam" id="PF02291">
    <property type="entry name" value="TFIID-31kDa"/>
    <property type="match status" value="1"/>
</dbReference>
<dbReference type="InterPro" id="IPR003162">
    <property type="entry name" value="TFIID-31"/>
</dbReference>